<dbReference type="Proteomes" id="UP001482620">
    <property type="component" value="Unassembled WGS sequence"/>
</dbReference>
<gene>
    <name evidence="2" type="ORF">ILYODFUR_021236</name>
</gene>
<reference evidence="2 3" key="1">
    <citation type="submission" date="2021-06" db="EMBL/GenBank/DDBJ databases">
        <authorList>
            <person name="Palmer J.M."/>
        </authorList>
    </citation>
    <scope>NUCLEOTIDE SEQUENCE [LARGE SCALE GENOMIC DNA]</scope>
    <source>
        <strain evidence="3">if_2019</strain>
        <tissue evidence="2">Muscle</tissue>
    </source>
</reference>
<dbReference type="EMBL" id="JAHRIQ010002248">
    <property type="protein sequence ID" value="MEQ2221982.1"/>
    <property type="molecule type" value="Genomic_DNA"/>
</dbReference>
<feature type="region of interest" description="Disordered" evidence="1">
    <location>
        <begin position="125"/>
        <end position="162"/>
    </location>
</feature>
<keyword evidence="3" id="KW-1185">Reference proteome</keyword>
<protein>
    <submittedName>
        <fullName evidence="2">Uncharacterized protein</fullName>
    </submittedName>
</protein>
<organism evidence="2 3">
    <name type="scientific">Ilyodon furcidens</name>
    <name type="common">goldbreast splitfin</name>
    <dbReference type="NCBI Taxonomy" id="33524"/>
    <lineage>
        <taxon>Eukaryota</taxon>
        <taxon>Metazoa</taxon>
        <taxon>Chordata</taxon>
        <taxon>Craniata</taxon>
        <taxon>Vertebrata</taxon>
        <taxon>Euteleostomi</taxon>
        <taxon>Actinopterygii</taxon>
        <taxon>Neopterygii</taxon>
        <taxon>Teleostei</taxon>
        <taxon>Neoteleostei</taxon>
        <taxon>Acanthomorphata</taxon>
        <taxon>Ovalentaria</taxon>
        <taxon>Atherinomorphae</taxon>
        <taxon>Cyprinodontiformes</taxon>
        <taxon>Goodeidae</taxon>
        <taxon>Ilyodon</taxon>
    </lineage>
</organism>
<comment type="caution">
    <text evidence="2">The sequence shown here is derived from an EMBL/GenBank/DDBJ whole genome shotgun (WGS) entry which is preliminary data.</text>
</comment>
<feature type="non-terminal residue" evidence="2">
    <location>
        <position position="162"/>
    </location>
</feature>
<accession>A0ABV0SPT5</accession>
<name>A0ABV0SPT5_9TELE</name>
<evidence type="ECO:0000313" key="2">
    <source>
        <dbReference type="EMBL" id="MEQ2221982.1"/>
    </source>
</evidence>
<evidence type="ECO:0000256" key="1">
    <source>
        <dbReference type="SAM" id="MobiDB-lite"/>
    </source>
</evidence>
<proteinExistence type="predicted"/>
<sequence length="162" mass="18281">MAVLLRKVRRTNAAAASVLERADFRTDSEIQSLTREDLHELFPGPEKLKLRRTIFRLIERNKPVNVLLEELKGFIPHYSLRDSLSCSGVLVDYLHTLKDMKAQLNNMQSFIEAHIDLLEDISKAEPHQEPNPDILSSPGTMAPSPPLEPYLKPANGHSYGAQ</sequence>
<evidence type="ECO:0000313" key="3">
    <source>
        <dbReference type="Proteomes" id="UP001482620"/>
    </source>
</evidence>